<evidence type="ECO:0000313" key="2">
    <source>
        <dbReference type="EMBL" id="MDS0295149.1"/>
    </source>
</evidence>
<dbReference type="InterPro" id="IPR040624">
    <property type="entry name" value="HalOD1"/>
</dbReference>
<proteinExistence type="predicted"/>
<dbReference type="RefSeq" id="WP_310929007.1">
    <property type="nucleotide sequence ID" value="NZ_JAMQOQ010000003.1"/>
</dbReference>
<organism evidence="2 3">
    <name type="scientific">Halogeometricum luteum</name>
    <dbReference type="NCBI Taxonomy" id="2950537"/>
    <lineage>
        <taxon>Archaea</taxon>
        <taxon>Methanobacteriati</taxon>
        <taxon>Methanobacteriota</taxon>
        <taxon>Stenosarchaea group</taxon>
        <taxon>Halobacteria</taxon>
        <taxon>Halobacteriales</taxon>
        <taxon>Haloferacaceae</taxon>
        <taxon>Halogeometricum</taxon>
    </lineage>
</organism>
<evidence type="ECO:0000259" key="1">
    <source>
        <dbReference type="Pfam" id="PF18545"/>
    </source>
</evidence>
<dbReference type="Proteomes" id="UP001254813">
    <property type="component" value="Unassembled WGS sequence"/>
</dbReference>
<reference evidence="2 3" key="1">
    <citation type="submission" date="2022-06" db="EMBL/GenBank/DDBJ databases">
        <title>Halogeometricum sp. a new haloarchaeum isolate from saline soil.</title>
        <authorList>
            <person name="Strakova D."/>
            <person name="Galisteo C."/>
            <person name="Sanchez-Porro C."/>
            <person name="Ventosa A."/>
        </authorList>
    </citation>
    <scope>NUCLEOTIDE SEQUENCE [LARGE SCALE GENOMIC DNA]</scope>
    <source>
        <strain evidence="3">S3BR25-2</strain>
    </source>
</reference>
<feature type="domain" description="Halobacterial output" evidence="1">
    <location>
        <begin position="14"/>
        <end position="87"/>
    </location>
</feature>
<accession>A0ABU2G4K9</accession>
<sequence length="96" mass="10372">MNQMEGNDGATVDEELDWKIVSAVAEEKGVEPLDLDERLYDVVDLDAVKDLFVGMPNQTALVEGHVTFTLAGCEVVVDQAWNVDVTPVPSPNVAAD</sequence>
<dbReference type="EMBL" id="JAMQOQ010000003">
    <property type="protein sequence ID" value="MDS0295149.1"/>
    <property type="molecule type" value="Genomic_DNA"/>
</dbReference>
<protein>
    <recommendedName>
        <fullName evidence="1">Halobacterial output domain-containing protein</fullName>
    </recommendedName>
</protein>
<gene>
    <name evidence="2" type="ORF">NDI79_13285</name>
</gene>
<evidence type="ECO:0000313" key="3">
    <source>
        <dbReference type="Proteomes" id="UP001254813"/>
    </source>
</evidence>
<name>A0ABU2G4K9_9EURY</name>
<keyword evidence="3" id="KW-1185">Reference proteome</keyword>
<dbReference type="Pfam" id="PF18545">
    <property type="entry name" value="HalOD1"/>
    <property type="match status" value="1"/>
</dbReference>
<comment type="caution">
    <text evidence="2">The sequence shown here is derived from an EMBL/GenBank/DDBJ whole genome shotgun (WGS) entry which is preliminary data.</text>
</comment>